<proteinExistence type="predicted"/>
<name>A0A844ZHU2_9SPHN</name>
<protein>
    <submittedName>
        <fullName evidence="4">GNAT family N-acetyltransferase</fullName>
    </submittedName>
</protein>
<dbReference type="SUPFAM" id="SSF55729">
    <property type="entry name" value="Acyl-CoA N-acyltransferases (Nat)"/>
    <property type="match status" value="1"/>
</dbReference>
<dbReference type="PANTHER" id="PTHR43877:SF1">
    <property type="entry name" value="ACETYLTRANSFERASE"/>
    <property type="match status" value="1"/>
</dbReference>
<organism evidence="4 5">
    <name type="scientific">Parapontixanthobacter aurantiacus</name>
    <dbReference type="NCBI Taxonomy" id="1463599"/>
    <lineage>
        <taxon>Bacteria</taxon>
        <taxon>Pseudomonadati</taxon>
        <taxon>Pseudomonadota</taxon>
        <taxon>Alphaproteobacteria</taxon>
        <taxon>Sphingomonadales</taxon>
        <taxon>Erythrobacteraceae</taxon>
        <taxon>Parapontixanthobacter</taxon>
    </lineage>
</organism>
<accession>A0A844ZHU2</accession>
<dbReference type="OrthoDB" id="9797178at2"/>
<feature type="domain" description="N-acetyltransferase" evidence="3">
    <location>
        <begin position="4"/>
        <end position="150"/>
    </location>
</feature>
<dbReference type="RefSeq" id="WP_160684109.1">
    <property type="nucleotide sequence ID" value="NZ_WTYW01000003.1"/>
</dbReference>
<dbReference type="Gene3D" id="3.40.630.30">
    <property type="match status" value="1"/>
</dbReference>
<evidence type="ECO:0000313" key="5">
    <source>
        <dbReference type="Proteomes" id="UP000433104"/>
    </source>
</evidence>
<reference evidence="4 5" key="1">
    <citation type="submission" date="2019-12" db="EMBL/GenBank/DDBJ databases">
        <title>Genomic-based taxomic classification of the family Erythrobacteraceae.</title>
        <authorList>
            <person name="Xu L."/>
        </authorList>
    </citation>
    <scope>NUCLEOTIDE SEQUENCE [LARGE SCALE GENOMIC DNA]</scope>
    <source>
        <strain evidence="4 5">MCCC 1A09962</strain>
    </source>
</reference>
<gene>
    <name evidence="4" type="ORF">GRI38_11735</name>
</gene>
<evidence type="ECO:0000313" key="4">
    <source>
        <dbReference type="EMBL" id="MXO86696.1"/>
    </source>
</evidence>
<evidence type="ECO:0000256" key="2">
    <source>
        <dbReference type="ARBA" id="ARBA00023315"/>
    </source>
</evidence>
<dbReference type="PANTHER" id="PTHR43877">
    <property type="entry name" value="AMINOALKYLPHOSPHONATE N-ACETYLTRANSFERASE-RELATED-RELATED"/>
    <property type="match status" value="1"/>
</dbReference>
<comment type="caution">
    <text evidence="4">The sequence shown here is derived from an EMBL/GenBank/DDBJ whole genome shotgun (WGS) entry which is preliminary data.</text>
</comment>
<dbReference type="Pfam" id="PF13527">
    <property type="entry name" value="Acetyltransf_9"/>
    <property type="match status" value="1"/>
</dbReference>
<dbReference type="PROSITE" id="PS51186">
    <property type="entry name" value="GNAT"/>
    <property type="match status" value="1"/>
</dbReference>
<dbReference type="EMBL" id="WTYW01000003">
    <property type="protein sequence ID" value="MXO86696.1"/>
    <property type="molecule type" value="Genomic_DNA"/>
</dbReference>
<keyword evidence="2" id="KW-0012">Acyltransferase</keyword>
<dbReference type="AlphaFoldDB" id="A0A844ZHU2"/>
<keyword evidence="1 4" id="KW-0808">Transferase</keyword>
<evidence type="ECO:0000259" key="3">
    <source>
        <dbReference type="PROSITE" id="PS51186"/>
    </source>
</evidence>
<dbReference type="Proteomes" id="UP000433104">
    <property type="component" value="Unassembled WGS sequence"/>
</dbReference>
<dbReference type="InterPro" id="IPR016181">
    <property type="entry name" value="Acyl_CoA_acyltransferase"/>
</dbReference>
<dbReference type="InterPro" id="IPR000182">
    <property type="entry name" value="GNAT_dom"/>
</dbReference>
<dbReference type="InterPro" id="IPR050832">
    <property type="entry name" value="Bact_Acetyltransf"/>
</dbReference>
<dbReference type="GO" id="GO:0016747">
    <property type="term" value="F:acyltransferase activity, transferring groups other than amino-acyl groups"/>
    <property type="evidence" value="ECO:0007669"/>
    <property type="project" value="InterPro"/>
</dbReference>
<evidence type="ECO:0000256" key="1">
    <source>
        <dbReference type="ARBA" id="ARBA00022679"/>
    </source>
</evidence>
<keyword evidence="5" id="KW-1185">Reference proteome</keyword>
<sequence length="172" mass="18645">MSAFTIRPEDTADHAAIHALTAKAFAGQPQSDGNEPRIVDELRESGDLVLSLVAEDAERIVGHIAFSPVTISDGSKRWFALGPVSVKPDLQRTGIGNALILRGIARMRQDGANGIVLLGDPDYYARFGFEHDPELRYPGPEPRYFQCLVLSGEPPRGKVSFPAAFGTNEASR</sequence>
<dbReference type="CDD" id="cd04301">
    <property type="entry name" value="NAT_SF"/>
    <property type="match status" value="1"/>
</dbReference>